<proteinExistence type="predicted"/>
<dbReference type="AlphaFoldDB" id="A0A9W6T8R9"/>
<feature type="region of interest" description="Disordered" evidence="1">
    <location>
        <begin position="29"/>
        <end position="91"/>
    </location>
</feature>
<name>A0A9W6T8R9_9STRA</name>
<gene>
    <name evidence="2" type="ORF">Plil01_000061900</name>
</gene>
<dbReference type="Proteomes" id="UP001165083">
    <property type="component" value="Unassembled WGS sequence"/>
</dbReference>
<keyword evidence="3" id="KW-1185">Reference proteome</keyword>
<evidence type="ECO:0000313" key="3">
    <source>
        <dbReference type="Proteomes" id="UP001165083"/>
    </source>
</evidence>
<protein>
    <submittedName>
        <fullName evidence="2">Unnamed protein product</fullName>
    </submittedName>
</protein>
<dbReference type="EMBL" id="BSXW01000017">
    <property type="protein sequence ID" value="GMF09741.1"/>
    <property type="molecule type" value="Genomic_DNA"/>
</dbReference>
<reference evidence="2" key="1">
    <citation type="submission" date="2023-04" db="EMBL/GenBank/DDBJ databases">
        <title>Phytophthora lilii NBRC 32176.</title>
        <authorList>
            <person name="Ichikawa N."/>
            <person name="Sato H."/>
            <person name="Tonouchi N."/>
        </authorList>
    </citation>
    <scope>NUCLEOTIDE SEQUENCE</scope>
    <source>
        <strain evidence="2">NBRC 32176</strain>
    </source>
</reference>
<evidence type="ECO:0000313" key="2">
    <source>
        <dbReference type="EMBL" id="GMF09741.1"/>
    </source>
</evidence>
<evidence type="ECO:0000256" key="1">
    <source>
        <dbReference type="SAM" id="MobiDB-lite"/>
    </source>
</evidence>
<feature type="region of interest" description="Disordered" evidence="1">
    <location>
        <begin position="105"/>
        <end position="135"/>
    </location>
</feature>
<organism evidence="2 3">
    <name type="scientific">Phytophthora lilii</name>
    <dbReference type="NCBI Taxonomy" id="2077276"/>
    <lineage>
        <taxon>Eukaryota</taxon>
        <taxon>Sar</taxon>
        <taxon>Stramenopiles</taxon>
        <taxon>Oomycota</taxon>
        <taxon>Peronosporomycetes</taxon>
        <taxon>Peronosporales</taxon>
        <taxon>Peronosporaceae</taxon>
        <taxon>Phytophthora</taxon>
    </lineage>
</organism>
<accession>A0A9W6T8R9</accession>
<comment type="caution">
    <text evidence="2">The sequence shown here is derived from an EMBL/GenBank/DDBJ whole genome shotgun (WGS) entry which is preliminary data.</text>
</comment>
<sequence>MFGSALFPPNLNGFSDSIIRNVVQRDSHLHGGRYSEANEISSSHQSPQLSPTRPSPRSPSQQITGHKRPHHDVAKHNTTRAKTQKTKTTVTAEELNAKYAAGYRAPKAAQSGASGAIQDEAAPARGGHGSIDPST</sequence>